<dbReference type="RefSeq" id="WP_185692490.1">
    <property type="nucleotide sequence ID" value="NZ_JACHVA010000075.1"/>
</dbReference>
<feature type="transmembrane region" description="Helical" evidence="7">
    <location>
        <begin position="282"/>
        <end position="298"/>
    </location>
</feature>
<gene>
    <name evidence="9" type="ORF">H5P30_08330</name>
</gene>
<evidence type="ECO:0000259" key="8">
    <source>
        <dbReference type="PROSITE" id="PS50850"/>
    </source>
</evidence>
<keyword evidence="4 7" id="KW-0812">Transmembrane</keyword>
<dbReference type="EMBL" id="JACHVA010000075">
    <property type="protein sequence ID" value="MBC2601782.1"/>
    <property type="molecule type" value="Genomic_DNA"/>
</dbReference>
<dbReference type="PANTHER" id="PTHR23517:SF14">
    <property type="entry name" value="PUTATIVE-RELATED"/>
    <property type="match status" value="1"/>
</dbReference>
<name>A0A7X1AXK0_9BACT</name>
<evidence type="ECO:0000256" key="4">
    <source>
        <dbReference type="ARBA" id="ARBA00022692"/>
    </source>
</evidence>
<dbReference type="InterPro" id="IPR011701">
    <property type="entry name" value="MFS"/>
</dbReference>
<feature type="transmembrane region" description="Helical" evidence="7">
    <location>
        <begin position="375"/>
        <end position="395"/>
    </location>
</feature>
<dbReference type="PANTHER" id="PTHR23517">
    <property type="entry name" value="RESISTANCE PROTEIN MDTM, PUTATIVE-RELATED-RELATED"/>
    <property type="match status" value="1"/>
</dbReference>
<evidence type="ECO:0000256" key="6">
    <source>
        <dbReference type="ARBA" id="ARBA00023136"/>
    </source>
</evidence>
<evidence type="ECO:0000256" key="5">
    <source>
        <dbReference type="ARBA" id="ARBA00022989"/>
    </source>
</evidence>
<keyword evidence="5 7" id="KW-1133">Transmembrane helix</keyword>
<feature type="transmembrane region" description="Helical" evidence="7">
    <location>
        <begin position="244"/>
        <end position="262"/>
    </location>
</feature>
<evidence type="ECO:0000256" key="3">
    <source>
        <dbReference type="ARBA" id="ARBA00022475"/>
    </source>
</evidence>
<feature type="transmembrane region" description="Helical" evidence="7">
    <location>
        <begin position="170"/>
        <end position="191"/>
    </location>
</feature>
<protein>
    <submittedName>
        <fullName evidence="9">MFS transporter</fullName>
    </submittedName>
</protein>
<evidence type="ECO:0000256" key="1">
    <source>
        <dbReference type="ARBA" id="ARBA00004651"/>
    </source>
</evidence>
<dbReference type="GO" id="GO:0022857">
    <property type="term" value="F:transmembrane transporter activity"/>
    <property type="evidence" value="ECO:0007669"/>
    <property type="project" value="InterPro"/>
</dbReference>
<feature type="transmembrane region" description="Helical" evidence="7">
    <location>
        <begin position="52"/>
        <end position="69"/>
    </location>
</feature>
<evidence type="ECO:0000313" key="10">
    <source>
        <dbReference type="Proteomes" id="UP000525652"/>
    </source>
</evidence>
<dbReference type="InterPro" id="IPR050171">
    <property type="entry name" value="MFS_Transporters"/>
</dbReference>
<proteinExistence type="predicted"/>
<sequence length="438" mass="46219">MSGFATQLAKRLGKEERANTDPWFWGYLFQGAVILGISPILIPIIVGNAASASAVGLVVGAFYLGQVFSPIIGKIADDTRWFAGFFLGGFVLIALGCVGFIFFESTGPWVLCALLQGVGAGMTNTTAFSYIVEFRPREEWDGHLGWLQTFYGTGQAVGLLLAALLQSDVVFGMILCGVLMVPGILLARVGLPSVGSRPKRQEKVHHPKPTMGAAISPASVVRHFEHFHLGRFAKGLGQNLFSRYTLWITSWFFLMIGVWMVMNFLPLLMKANYGISAGQSSLYYGIAATVGIFLYAPSGSWSEKIGPGKVVLIGAVGLIITNLALVLLVPVPSTVQMILVPLFFGILPIAWSPLIVGGSALAGELATFSQGAAMGIFNAAMAVASVTAAVVGGWIAGTFSYGTVTLVAMIAAIAGAVLLLPLCGKKKEHPLAADGSAE</sequence>
<feature type="transmembrane region" description="Helical" evidence="7">
    <location>
        <begin position="337"/>
        <end position="363"/>
    </location>
</feature>
<dbReference type="PROSITE" id="PS50850">
    <property type="entry name" value="MFS"/>
    <property type="match status" value="1"/>
</dbReference>
<keyword evidence="2" id="KW-0813">Transport</keyword>
<evidence type="ECO:0000256" key="7">
    <source>
        <dbReference type="SAM" id="Phobius"/>
    </source>
</evidence>
<feature type="transmembrane region" description="Helical" evidence="7">
    <location>
        <begin position="401"/>
        <end position="422"/>
    </location>
</feature>
<accession>A0A7X1AXK0</accession>
<dbReference type="AlphaFoldDB" id="A0A7X1AXK0"/>
<dbReference type="Proteomes" id="UP000525652">
    <property type="component" value="Unassembled WGS sequence"/>
</dbReference>
<keyword evidence="3" id="KW-1003">Cell membrane</keyword>
<dbReference type="Pfam" id="PF07690">
    <property type="entry name" value="MFS_1"/>
    <property type="match status" value="1"/>
</dbReference>
<keyword evidence="10" id="KW-1185">Reference proteome</keyword>
<dbReference type="InterPro" id="IPR020846">
    <property type="entry name" value="MFS_dom"/>
</dbReference>
<organism evidence="9 10">
    <name type="scientific">Puniceicoccus vermicola</name>
    <dbReference type="NCBI Taxonomy" id="388746"/>
    <lineage>
        <taxon>Bacteria</taxon>
        <taxon>Pseudomonadati</taxon>
        <taxon>Verrucomicrobiota</taxon>
        <taxon>Opitutia</taxon>
        <taxon>Puniceicoccales</taxon>
        <taxon>Puniceicoccaceae</taxon>
        <taxon>Puniceicoccus</taxon>
    </lineage>
</organism>
<reference evidence="9 10" key="1">
    <citation type="submission" date="2020-07" db="EMBL/GenBank/DDBJ databases">
        <authorList>
            <person name="Feng X."/>
        </authorList>
    </citation>
    <scope>NUCLEOTIDE SEQUENCE [LARGE SCALE GENOMIC DNA]</scope>
    <source>
        <strain evidence="9 10">JCM14086</strain>
    </source>
</reference>
<evidence type="ECO:0000256" key="2">
    <source>
        <dbReference type="ARBA" id="ARBA00022448"/>
    </source>
</evidence>
<feature type="domain" description="Major facilitator superfamily (MFS) profile" evidence="8">
    <location>
        <begin position="1"/>
        <end position="427"/>
    </location>
</feature>
<feature type="transmembrane region" description="Helical" evidence="7">
    <location>
        <begin position="310"/>
        <end position="331"/>
    </location>
</feature>
<feature type="transmembrane region" description="Helical" evidence="7">
    <location>
        <begin position="108"/>
        <end position="132"/>
    </location>
</feature>
<dbReference type="InterPro" id="IPR036259">
    <property type="entry name" value="MFS_trans_sf"/>
</dbReference>
<feature type="transmembrane region" description="Helical" evidence="7">
    <location>
        <begin position="81"/>
        <end position="102"/>
    </location>
</feature>
<dbReference type="Gene3D" id="1.20.1250.20">
    <property type="entry name" value="MFS general substrate transporter like domains"/>
    <property type="match status" value="2"/>
</dbReference>
<feature type="transmembrane region" description="Helical" evidence="7">
    <location>
        <begin position="24"/>
        <end position="46"/>
    </location>
</feature>
<keyword evidence="6 7" id="KW-0472">Membrane</keyword>
<comment type="subcellular location">
    <subcellularLocation>
        <location evidence="1">Cell membrane</location>
        <topology evidence="1">Multi-pass membrane protein</topology>
    </subcellularLocation>
</comment>
<comment type="caution">
    <text evidence="9">The sequence shown here is derived from an EMBL/GenBank/DDBJ whole genome shotgun (WGS) entry which is preliminary data.</text>
</comment>
<feature type="transmembrane region" description="Helical" evidence="7">
    <location>
        <begin position="144"/>
        <end position="164"/>
    </location>
</feature>
<evidence type="ECO:0000313" key="9">
    <source>
        <dbReference type="EMBL" id="MBC2601782.1"/>
    </source>
</evidence>
<dbReference type="SUPFAM" id="SSF103473">
    <property type="entry name" value="MFS general substrate transporter"/>
    <property type="match status" value="1"/>
</dbReference>
<dbReference type="GO" id="GO:0005886">
    <property type="term" value="C:plasma membrane"/>
    <property type="evidence" value="ECO:0007669"/>
    <property type="project" value="UniProtKB-SubCell"/>
</dbReference>